<reference evidence="11 12" key="1">
    <citation type="submission" date="2018-11" db="EMBL/GenBank/DDBJ databases">
        <authorList>
            <consortium name="Pathogen Informatics"/>
        </authorList>
    </citation>
    <scope>NUCLEOTIDE SEQUENCE [LARGE SCALE GENOMIC DNA]</scope>
</reference>
<dbReference type="PANTHER" id="PTHR21064">
    <property type="entry name" value="AMINOGLYCOSIDE PHOSPHOTRANSFERASE DOMAIN-CONTAINING PROTEIN-RELATED"/>
    <property type="match status" value="1"/>
</dbReference>
<protein>
    <recommendedName>
        <fullName evidence="9">Hydroxylysine kinase</fullName>
        <ecNumber evidence="8">2.7.1.81</ecNumber>
    </recommendedName>
</protein>
<evidence type="ECO:0000256" key="1">
    <source>
        <dbReference type="ARBA" id="ARBA00004496"/>
    </source>
</evidence>
<comment type="function">
    <text evidence="7">Catalyzes the GTP-dependent phosphorylation of 5-hydroxy-L-lysine.</text>
</comment>
<reference evidence="13" key="2">
    <citation type="submission" date="2019-09" db="UniProtKB">
        <authorList>
            <consortium name="WormBaseParasite"/>
        </authorList>
    </citation>
    <scope>IDENTIFICATION</scope>
</reference>
<dbReference type="GO" id="GO:0047992">
    <property type="term" value="F:hydroxylysine kinase activity"/>
    <property type="evidence" value="ECO:0007669"/>
    <property type="project" value="UniProtKB-EC"/>
</dbReference>
<evidence type="ECO:0000256" key="6">
    <source>
        <dbReference type="ARBA" id="ARBA00036820"/>
    </source>
</evidence>
<dbReference type="WBParaSite" id="HPBE_0002020501-mRNA-1">
    <property type="protein sequence ID" value="HPBE_0002020501-mRNA-1"/>
    <property type="gene ID" value="HPBE_0002020501"/>
</dbReference>
<keyword evidence="3" id="KW-0963">Cytoplasm</keyword>
<keyword evidence="4" id="KW-0808">Transferase</keyword>
<evidence type="ECO:0000313" key="11">
    <source>
        <dbReference type="EMBL" id="VDP18777.1"/>
    </source>
</evidence>
<dbReference type="InterPro" id="IPR011009">
    <property type="entry name" value="Kinase-like_dom_sf"/>
</dbReference>
<dbReference type="InterPro" id="IPR001772">
    <property type="entry name" value="KA1_dom"/>
</dbReference>
<feature type="domain" description="KA1" evidence="10">
    <location>
        <begin position="36"/>
        <end position="87"/>
    </location>
</feature>
<evidence type="ECO:0000256" key="8">
    <source>
        <dbReference type="ARBA" id="ARBA00038873"/>
    </source>
</evidence>
<evidence type="ECO:0000256" key="5">
    <source>
        <dbReference type="ARBA" id="ARBA00022777"/>
    </source>
</evidence>
<evidence type="ECO:0000256" key="4">
    <source>
        <dbReference type="ARBA" id="ARBA00022679"/>
    </source>
</evidence>
<evidence type="ECO:0000256" key="3">
    <source>
        <dbReference type="ARBA" id="ARBA00022490"/>
    </source>
</evidence>
<name>A0A3P8AVY6_HELPZ</name>
<dbReference type="PROSITE" id="PS50032">
    <property type="entry name" value="KA1"/>
    <property type="match status" value="1"/>
</dbReference>
<accession>A0A3P8AVY6</accession>
<keyword evidence="12" id="KW-1185">Reference proteome</keyword>
<dbReference type="EC" id="2.7.1.81" evidence="8"/>
<evidence type="ECO:0000256" key="2">
    <source>
        <dbReference type="ARBA" id="ARBA00006219"/>
    </source>
</evidence>
<organism evidence="11">
    <name type="scientific">Heligmosomoides polygyrus</name>
    <name type="common">Parasitic roundworm</name>
    <dbReference type="NCBI Taxonomy" id="6339"/>
    <lineage>
        <taxon>Eukaryota</taxon>
        <taxon>Metazoa</taxon>
        <taxon>Ecdysozoa</taxon>
        <taxon>Nematoda</taxon>
        <taxon>Chromadorea</taxon>
        <taxon>Rhabditida</taxon>
        <taxon>Rhabditina</taxon>
        <taxon>Rhabditomorpha</taxon>
        <taxon>Strongyloidea</taxon>
        <taxon>Heligmosomidae</taxon>
        <taxon>Heligmosomoides</taxon>
    </lineage>
</organism>
<dbReference type="EMBL" id="UZAH01031952">
    <property type="protein sequence ID" value="VDP18777.1"/>
    <property type="molecule type" value="Genomic_DNA"/>
</dbReference>
<dbReference type="PANTHER" id="PTHR21064:SF1">
    <property type="entry name" value="HYDROXYLYSINE KINASE"/>
    <property type="match status" value="1"/>
</dbReference>
<dbReference type="OrthoDB" id="9973935at2759"/>
<evidence type="ECO:0000313" key="12">
    <source>
        <dbReference type="Proteomes" id="UP000050761"/>
    </source>
</evidence>
<comment type="similarity">
    <text evidence="2">Belongs to the aminoglycoside phosphotransferase family.</text>
</comment>
<evidence type="ECO:0000256" key="7">
    <source>
        <dbReference type="ARBA" id="ARBA00037368"/>
    </source>
</evidence>
<evidence type="ECO:0000256" key="9">
    <source>
        <dbReference type="ARBA" id="ARBA00040505"/>
    </source>
</evidence>
<comment type="subcellular location">
    <subcellularLocation>
        <location evidence="1">Cytoplasm</location>
    </subcellularLocation>
</comment>
<dbReference type="AlphaFoldDB" id="A0A3P8AVY6"/>
<dbReference type="Pfam" id="PF01636">
    <property type="entry name" value="APH"/>
    <property type="match status" value="1"/>
</dbReference>
<evidence type="ECO:0000313" key="13">
    <source>
        <dbReference type="WBParaSite" id="HPBE_0002020501-mRNA-1"/>
    </source>
</evidence>
<comment type="catalytic activity">
    <reaction evidence="6">
        <text>(5R)-5-hydroxy-L-lysine + GTP = (5R)-5-phosphooxy-L-lysine + GDP + H(+)</text>
        <dbReference type="Rhea" id="RHEA:19049"/>
        <dbReference type="ChEBI" id="CHEBI:15378"/>
        <dbReference type="ChEBI" id="CHEBI:37565"/>
        <dbReference type="ChEBI" id="CHEBI:57882"/>
        <dbReference type="ChEBI" id="CHEBI:58189"/>
        <dbReference type="ChEBI" id="CHEBI:58357"/>
        <dbReference type="EC" id="2.7.1.81"/>
    </reaction>
</comment>
<proteinExistence type="inferred from homology"/>
<dbReference type="GO" id="GO:0005737">
    <property type="term" value="C:cytoplasm"/>
    <property type="evidence" value="ECO:0007669"/>
    <property type="project" value="UniProtKB-SubCell"/>
</dbReference>
<dbReference type="InterPro" id="IPR002575">
    <property type="entry name" value="Aminoglycoside_PTrfase"/>
</dbReference>
<dbReference type="InterPro" id="IPR050249">
    <property type="entry name" value="Pseudomonas-type_ThrB"/>
</dbReference>
<keyword evidence="5" id="KW-0418">Kinase</keyword>
<dbReference type="Gene3D" id="3.90.1200.10">
    <property type="match status" value="1"/>
</dbReference>
<evidence type="ECO:0000259" key="10">
    <source>
        <dbReference type="PROSITE" id="PS50032"/>
    </source>
</evidence>
<gene>
    <name evidence="11" type="ORF">HPBE_LOCUS20204</name>
</gene>
<sequence>MEPLTGYEDCNFLLSNIAWQTNGPSRAILKVTNPLEAKLDDNIDFQMKICETLNGKGILCPKAIKRVDGRYWAFEEVVEGVHLPVRLFEVLPGSNLENFSFEPQLVEDIGELLAKFHVIADESKLSVAHVPYIAVEHRRGILLEAELLHQRSVLSKDKTQLVAECLAEFDDRIANSGQEQDIGLLDFGDVHRSFRIVDIASTVLYLHLSDKLNQGVEILAKNLLRGYRRVRPFPDCTHLLTAMKARLSCSLVYGLR</sequence>
<dbReference type="Proteomes" id="UP000050761">
    <property type="component" value="Unassembled WGS sequence"/>
</dbReference>
<dbReference type="SUPFAM" id="SSF56112">
    <property type="entry name" value="Protein kinase-like (PK-like)"/>
    <property type="match status" value="1"/>
</dbReference>